<feature type="compositionally biased region" description="Low complexity" evidence="1">
    <location>
        <begin position="75"/>
        <end position="87"/>
    </location>
</feature>
<gene>
    <name evidence="2" type="ORF">Glove_243g93</name>
</gene>
<name>A0A397IHU5_9GLOM</name>
<keyword evidence="3" id="KW-1185">Reference proteome</keyword>
<protein>
    <submittedName>
        <fullName evidence="2">Uncharacterized protein</fullName>
    </submittedName>
</protein>
<evidence type="ECO:0000313" key="2">
    <source>
        <dbReference type="EMBL" id="RHZ72260.1"/>
    </source>
</evidence>
<dbReference type="AlphaFoldDB" id="A0A397IHU5"/>
<feature type="compositionally biased region" description="Polar residues" evidence="1">
    <location>
        <begin position="88"/>
        <end position="100"/>
    </location>
</feature>
<feature type="compositionally biased region" description="Low complexity" evidence="1">
    <location>
        <begin position="51"/>
        <end position="67"/>
    </location>
</feature>
<evidence type="ECO:0000256" key="1">
    <source>
        <dbReference type="SAM" id="MobiDB-lite"/>
    </source>
</evidence>
<evidence type="ECO:0000313" key="3">
    <source>
        <dbReference type="Proteomes" id="UP000266861"/>
    </source>
</evidence>
<dbReference type="Proteomes" id="UP000266861">
    <property type="component" value="Unassembled WGS sequence"/>
</dbReference>
<sequence length="178" mass="20077">MHSEENEILPQLLKAITILLCIENYDYYHYHNNSINNSSFGNSFNNGTGNFDNDTKNNTSNSSSNGAGSFGIVKNNDNSFDNNVRNSTDNGSSNNANNGTDSSFEFELDNYCEDINNESYKNINNEGFKDINNEDYEDINNEESSLQLQGIKCFPETSKEIVPVVKYLHVSIYNNITF</sequence>
<reference evidence="2 3" key="1">
    <citation type="submission" date="2018-08" db="EMBL/GenBank/DDBJ databases">
        <title>Genome and evolution of the arbuscular mycorrhizal fungus Diversispora epigaea (formerly Glomus versiforme) and its bacterial endosymbionts.</title>
        <authorList>
            <person name="Sun X."/>
            <person name="Fei Z."/>
            <person name="Harrison M."/>
        </authorList>
    </citation>
    <scope>NUCLEOTIDE SEQUENCE [LARGE SCALE GENOMIC DNA]</scope>
    <source>
        <strain evidence="2 3">IT104</strain>
    </source>
</reference>
<comment type="caution">
    <text evidence="2">The sequence shown here is derived from an EMBL/GenBank/DDBJ whole genome shotgun (WGS) entry which is preliminary data.</text>
</comment>
<organism evidence="2 3">
    <name type="scientific">Diversispora epigaea</name>
    <dbReference type="NCBI Taxonomy" id="1348612"/>
    <lineage>
        <taxon>Eukaryota</taxon>
        <taxon>Fungi</taxon>
        <taxon>Fungi incertae sedis</taxon>
        <taxon>Mucoromycota</taxon>
        <taxon>Glomeromycotina</taxon>
        <taxon>Glomeromycetes</taxon>
        <taxon>Diversisporales</taxon>
        <taxon>Diversisporaceae</taxon>
        <taxon>Diversispora</taxon>
    </lineage>
</organism>
<proteinExistence type="predicted"/>
<accession>A0A397IHU5</accession>
<dbReference type="EMBL" id="PQFF01000225">
    <property type="protein sequence ID" value="RHZ72260.1"/>
    <property type="molecule type" value="Genomic_DNA"/>
</dbReference>
<feature type="region of interest" description="Disordered" evidence="1">
    <location>
        <begin position="51"/>
        <end position="100"/>
    </location>
</feature>